<evidence type="ECO:0000313" key="1">
    <source>
        <dbReference type="EMBL" id="KAF5311064.1"/>
    </source>
</evidence>
<evidence type="ECO:0000313" key="2">
    <source>
        <dbReference type="Proteomes" id="UP000567179"/>
    </source>
</evidence>
<dbReference type="EMBL" id="JAACJJ010000057">
    <property type="protein sequence ID" value="KAF5311064.1"/>
    <property type="molecule type" value="Genomic_DNA"/>
</dbReference>
<dbReference type="Proteomes" id="UP000567179">
    <property type="component" value="Unassembled WGS sequence"/>
</dbReference>
<proteinExistence type="predicted"/>
<keyword evidence="2" id="KW-1185">Reference proteome</keyword>
<dbReference type="AlphaFoldDB" id="A0A8H5AUA7"/>
<gene>
    <name evidence="1" type="ORF">D9619_007659</name>
</gene>
<accession>A0A8H5AUA7</accession>
<organism evidence="1 2">
    <name type="scientific">Psilocybe cf. subviscida</name>
    <dbReference type="NCBI Taxonomy" id="2480587"/>
    <lineage>
        <taxon>Eukaryota</taxon>
        <taxon>Fungi</taxon>
        <taxon>Dikarya</taxon>
        <taxon>Basidiomycota</taxon>
        <taxon>Agaricomycotina</taxon>
        <taxon>Agaricomycetes</taxon>
        <taxon>Agaricomycetidae</taxon>
        <taxon>Agaricales</taxon>
        <taxon>Agaricineae</taxon>
        <taxon>Strophariaceae</taxon>
        <taxon>Psilocybe</taxon>
    </lineage>
</organism>
<protein>
    <submittedName>
        <fullName evidence="1">Uncharacterized protein</fullName>
    </submittedName>
</protein>
<reference evidence="1 2" key="1">
    <citation type="journal article" date="2020" name="ISME J.">
        <title>Uncovering the hidden diversity of litter-decomposition mechanisms in mushroom-forming fungi.</title>
        <authorList>
            <person name="Floudas D."/>
            <person name="Bentzer J."/>
            <person name="Ahren D."/>
            <person name="Johansson T."/>
            <person name="Persson P."/>
            <person name="Tunlid A."/>
        </authorList>
    </citation>
    <scope>NUCLEOTIDE SEQUENCE [LARGE SCALE GENOMIC DNA]</scope>
    <source>
        <strain evidence="1 2">CBS 101986</strain>
    </source>
</reference>
<comment type="caution">
    <text evidence="1">The sequence shown here is derived from an EMBL/GenBank/DDBJ whole genome shotgun (WGS) entry which is preliminary data.</text>
</comment>
<name>A0A8H5AUA7_9AGAR</name>
<dbReference type="OrthoDB" id="2750929at2759"/>
<sequence>MEQEVIDTSGAYGRRVNTGINIGDKGNWAFFTSIWPSCCLAQSPKVVEMSGLVHGKITTRGHESKILEVGYVKRLARRHPFPAGTRGVFCFHHVEGDDINSQLRFRLCHTLDEFVNGSGLLLPDGHTWSRSLRYMARARRSFAPLLTLLTAEFSILAAQVDPSLTSHRVVTTLSPQDLVSKGQEVFDISGITSANYAADSARRTDRTDYVRLTYHHAGRDLLPFPAGTLGLLYYKQSSTLPSEIGELRFRLCSDSSMFDQGSDLCLPSGDPWFRSWTDLCLLWLLANVLYQDGLLKQSSVLARFRLTLILNLYHSGPIFGTQN</sequence>